<reference evidence="1 2" key="2">
    <citation type="submission" date="2018-10" db="EMBL/GenBank/DDBJ databases">
        <authorList>
            <consortium name="Pathogen Informatics"/>
        </authorList>
    </citation>
    <scope>NUCLEOTIDE SEQUENCE [LARGE SCALE GENOMIC DNA]</scope>
</reference>
<dbReference type="EMBL" id="UXUI01011756">
    <property type="protein sequence ID" value="VDD96490.1"/>
    <property type="molecule type" value="Genomic_DNA"/>
</dbReference>
<dbReference type="Gene3D" id="1.25.40.20">
    <property type="entry name" value="Ankyrin repeat-containing domain"/>
    <property type="match status" value="1"/>
</dbReference>
<dbReference type="AlphaFoldDB" id="A0A0N4VM45"/>
<accession>A0A0N4VM45</accession>
<gene>
    <name evidence="1" type="ORF">EVEC_LOCUS11241</name>
</gene>
<dbReference type="InterPro" id="IPR036770">
    <property type="entry name" value="Ankyrin_rpt-contain_sf"/>
</dbReference>
<evidence type="ECO:0000313" key="1">
    <source>
        <dbReference type="EMBL" id="VDD96490.1"/>
    </source>
</evidence>
<keyword evidence="2" id="KW-1185">Reference proteome</keyword>
<dbReference type="Proteomes" id="UP000274131">
    <property type="component" value="Unassembled WGS sequence"/>
</dbReference>
<organism evidence="3">
    <name type="scientific">Enterobius vermicularis</name>
    <name type="common">Human pinworm</name>
    <dbReference type="NCBI Taxonomy" id="51028"/>
    <lineage>
        <taxon>Eukaryota</taxon>
        <taxon>Metazoa</taxon>
        <taxon>Ecdysozoa</taxon>
        <taxon>Nematoda</taxon>
        <taxon>Chromadorea</taxon>
        <taxon>Rhabditida</taxon>
        <taxon>Spirurina</taxon>
        <taxon>Oxyuridomorpha</taxon>
        <taxon>Oxyuroidea</taxon>
        <taxon>Oxyuridae</taxon>
        <taxon>Enterobius</taxon>
    </lineage>
</organism>
<dbReference type="WBParaSite" id="EVEC_0001199601-mRNA-1">
    <property type="protein sequence ID" value="EVEC_0001199601-mRNA-1"/>
    <property type="gene ID" value="EVEC_0001199601"/>
</dbReference>
<evidence type="ECO:0000313" key="3">
    <source>
        <dbReference type="WBParaSite" id="EVEC_0001199601-mRNA-1"/>
    </source>
</evidence>
<protein>
    <submittedName>
        <fullName evidence="3">ANK_REP_REGION domain-containing protein</fullName>
    </submittedName>
</protein>
<name>A0A0N4VM45_ENTVE</name>
<proteinExistence type="predicted"/>
<dbReference type="SUPFAM" id="SSF48403">
    <property type="entry name" value="Ankyrin repeat"/>
    <property type="match status" value="1"/>
</dbReference>
<sequence>MIYNIAADLITKVDIAETFEIFANLKLYFKDGSLEGKKQIKSYCEQLCGYSAKGYVDSIRRLLKDHYESNGEESRRAEVEALSVACEKGHIKVVEVLLEHKVKVGEKNVDVVTS</sequence>
<evidence type="ECO:0000313" key="2">
    <source>
        <dbReference type="Proteomes" id="UP000274131"/>
    </source>
</evidence>
<reference evidence="3" key="1">
    <citation type="submission" date="2017-02" db="UniProtKB">
        <authorList>
            <consortium name="WormBaseParasite"/>
        </authorList>
    </citation>
    <scope>IDENTIFICATION</scope>
</reference>